<dbReference type="InterPro" id="IPR016195">
    <property type="entry name" value="Pol/histidinol_Pase-like"/>
</dbReference>
<gene>
    <name evidence="2" type="ORF">AFK20_08040</name>
</gene>
<protein>
    <submittedName>
        <fullName evidence="2">ABC transporter</fullName>
    </submittedName>
</protein>
<dbReference type="Gene3D" id="3.40.50.300">
    <property type="entry name" value="P-loop containing nucleotide triphosphate hydrolases"/>
    <property type="match status" value="2"/>
</dbReference>
<dbReference type="InterPro" id="IPR054787">
    <property type="entry name" value="TrlF_ATPase"/>
</dbReference>
<feature type="coiled-coil region" evidence="1">
    <location>
        <begin position="658"/>
        <end position="689"/>
    </location>
</feature>
<comment type="caution">
    <text evidence="2">The sequence shown here is derived from an EMBL/GenBank/DDBJ whole genome shotgun (WGS) entry which is preliminary data.</text>
</comment>
<dbReference type="SUPFAM" id="SSF89550">
    <property type="entry name" value="PHP domain-like"/>
    <property type="match status" value="1"/>
</dbReference>
<evidence type="ECO:0000313" key="2">
    <source>
        <dbReference type="EMBL" id="KND21687.1"/>
    </source>
</evidence>
<name>A0ABR5IL21_9HYPH</name>
<feature type="coiled-coil region" evidence="1">
    <location>
        <begin position="506"/>
        <end position="533"/>
    </location>
</feature>
<dbReference type="SUPFAM" id="SSF52540">
    <property type="entry name" value="P-loop containing nucleoside triphosphate hydrolases"/>
    <property type="match status" value="2"/>
</dbReference>
<feature type="coiled-coil region" evidence="1">
    <location>
        <begin position="561"/>
        <end position="626"/>
    </location>
</feature>
<keyword evidence="1" id="KW-0175">Coiled coil</keyword>
<proteinExistence type="predicted"/>
<organism evidence="2 3">
    <name type="scientific">Enhydrobacter aerosaccus</name>
    <dbReference type="NCBI Taxonomy" id="225324"/>
    <lineage>
        <taxon>Bacteria</taxon>
        <taxon>Pseudomonadati</taxon>
        <taxon>Pseudomonadota</taxon>
        <taxon>Alphaproteobacteria</taxon>
        <taxon>Hyphomicrobiales</taxon>
        <taxon>Enhydrobacter</taxon>
    </lineage>
</organism>
<dbReference type="EMBL" id="LGSW01000006">
    <property type="protein sequence ID" value="KND21687.1"/>
    <property type="molecule type" value="Genomic_DNA"/>
</dbReference>
<dbReference type="InterPro" id="IPR027417">
    <property type="entry name" value="P-loop_NTPase"/>
</dbReference>
<sequence length="1026" mass="117241">MNTYEKQRGSVWTQWDLHIHTPASFHWEGKKFNGEKEHDDALIDAMIEALNKAEPTVFALMDYWTFDGWFKLKERLKESDAPKLEKVVFPGIELRLVAPMEGRLNAHVIFSNEIENQELIDFKSVLQVALIDKALSETSLKALARQVGADKLIKHGFKKQQVDSSDEIALLAGCTIAEITTESYKSAISKVSGEQAIGFMPFDTNDGLAEVKWFEHYSYAMALFQSSPIFETRDFDKRCAFVGEKTEGNKRFFDNFQSALKNIHRLAVSGSDAHRFIGIKSDNDKRGYGDFPSNKKTWIKAEQTFQGLKQAILEPAKRSFIGEKPPKLIEVESNKTYYIESLKIDKTGSKTTIGQWLHGSDIPLNPDLTAIIGNKGSGKSALADILALLGNSRQSSNFSFLKKDRFYGKSGEPANQFTGTLTWLDGSTEPRKLNETVPEEKAEKVRYIPQNYFEGLCTDHVSGKSEAFENELREVIFSHVSDEMRLDALSFDQLVDKQELSLRNKLGEYRKDLSNINEKIVRIEEQLQPIEKEKIHELILLKTTEIEEHNNLKPQEVPPPALNLTEEQQQIQNQINDLNLKIQTLEERERQGNYLVTVHARKIQSIANIQEQLRLLERAFKQAEINIKQDLQVLDIKWNDLAKLEIDFSIINEKSESLNQLKNEAISNKQIIEEQLRKENTAKQELTSKLDAPQQEFEAYQLKLSEWQEKYNKLNGGATEPDTLEGLKARIEQIDNLPQELQLLKSKRIELSMEIFDTLNQQRLAREKLFKPVQELIQDNALIREDYQLQFLATLATSPEAIADKLFSMIKQNAGEFRGQDESLSVVKRLFDLYDLNTKAGVKDFVTNLTDKIENTSNLNHPNSVGIQNILKLNHSAKDVYDLIFGLDFLEPRYSLLFQQTPIEQLSPGQRGALLLIFYLLVDKGKMPIILDQPEENLDNQTVYHLLVPVVSEAKRSRQIIMVTHNPNLAVVCDAEQIIYSDFDRANNFKITYTSGSIENPEINDLVVKVLEGTRPAFNNRSGKYY</sequence>
<dbReference type="Gene3D" id="3.20.20.140">
    <property type="entry name" value="Metal-dependent hydrolases"/>
    <property type="match status" value="1"/>
</dbReference>
<evidence type="ECO:0000256" key="1">
    <source>
        <dbReference type="SAM" id="Coils"/>
    </source>
</evidence>
<keyword evidence="3" id="KW-1185">Reference proteome</keyword>
<reference evidence="2 3" key="1">
    <citation type="submission" date="2015-07" db="EMBL/GenBank/DDBJ databases">
        <title>Draft genome of Enhydrobacter aerosaccus.</title>
        <authorList>
            <person name="Wang X."/>
        </authorList>
    </citation>
    <scope>NUCLEOTIDE SEQUENCE [LARGE SCALE GENOMIC DNA]</scope>
    <source>
        <strain evidence="2 3">CGMCC9176</strain>
    </source>
</reference>
<accession>A0ABR5IL21</accession>
<evidence type="ECO:0000313" key="3">
    <source>
        <dbReference type="Proteomes" id="UP000053900"/>
    </source>
</evidence>
<dbReference type="Proteomes" id="UP000053900">
    <property type="component" value="Unassembled WGS sequence"/>
</dbReference>
<dbReference type="NCBIfam" id="NF045780">
    <property type="entry name" value="TrlF_fam_ATP"/>
    <property type="match status" value="1"/>
</dbReference>